<evidence type="ECO:0000313" key="3">
    <source>
        <dbReference type="Proteomes" id="UP000778970"/>
    </source>
</evidence>
<accession>A0A934QIY7</accession>
<dbReference type="PANTHER" id="PTHR43798:SF33">
    <property type="entry name" value="HYDROLASE, PUTATIVE (AFU_ORTHOLOGUE AFUA_2G14860)-RELATED"/>
    <property type="match status" value="1"/>
</dbReference>
<dbReference type="InterPro" id="IPR050266">
    <property type="entry name" value="AB_hydrolase_sf"/>
</dbReference>
<dbReference type="InterPro" id="IPR029058">
    <property type="entry name" value="AB_hydrolase_fold"/>
</dbReference>
<dbReference type="GO" id="GO:0046464">
    <property type="term" value="P:acylglycerol catabolic process"/>
    <property type="evidence" value="ECO:0007669"/>
    <property type="project" value="TreeGrafter"/>
</dbReference>
<dbReference type="Pfam" id="PF12697">
    <property type="entry name" value="Abhydrolase_6"/>
    <property type="match status" value="1"/>
</dbReference>
<reference evidence="2" key="1">
    <citation type="submission" date="2017-08" db="EMBL/GenBank/DDBJ databases">
        <authorList>
            <person name="Imhoff J.F."/>
            <person name="Rahn T."/>
            <person name="Kuenzel S."/>
            <person name="Neulinger S.C."/>
        </authorList>
    </citation>
    <scope>NUCLEOTIDE SEQUENCE</scope>
    <source>
        <strain evidence="2">DSM 9154</strain>
    </source>
</reference>
<proteinExistence type="predicted"/>
<sequence>MLGLSQHGFHTIALAEWGTADKHDVAVCVHGLTRNGRDFDVLGEALSRTHRVLCPDVVGRGGSDWLPNEDAYGYPQYMSDMAAVIARGHAAAVDWIGTSMGGLIGMMLAAQPRSPIRRLVINDVGPFVPKAALKRLADYVGADPHFADFEAGLAYIKRVHAPFGDLSDAQWRHLASHSLRPDDQEGGYRLAYDPKIGAPFRDPAQIEDVDLWQLWDTIQCPVLVLRGAESDLLLPKTAQEMTQRGPQAELIEIPNCGHAPALMDDDQIGAITDWFARTGRTRP</sequence>
<protein>
    <submittedName>
        <fullName evidence="2">Alpha/beta hydrolase</fullName>
    </submittedName>
</protein>
<name>A0A934QIY7_9PROT</name>
<comment type="caution">
    <text evidence="2">The sequence shown here is derived from an EMBL/GenBank/DDBJ whole genome shotgun (WGS) entry which is preliminary data.</text>
</comment>
<evidence type="ECO:0000313" key="2">
    <source>
        <dbReference type="EMBL" id="MBK1697898.1"/>
    </source>
</evidence>
<keyword evidence="2" id="KW-0378">Hydrolase</keyword>
<organism evidence="2 3">
    <name type="scientific">Rhodovibrio salinarum</name>
    <dbReference type="NCBI Taxonomy" id="1087"/>
    <lineage>
        <taxon>Bacteria</taxon>
        <taxon>Pseudomonadati</taxon>
        <taxon>Pseudomonadota</taxon>
        <taxon>Alphaproteobacteria</taxon>
        <taxon>Rhodospirillales</taxon>
        <taxon>Rhodovibrionaceae</taxon>
        <taxon>Rhodovibrio</taxon>
    </lineage>
</organism>
<dbReference type="SUPFAM" id="SSF53474">
    <property type="entry name" value="alpha/beta-Hydrolases"/>
    <property type="match status" value="1"/>
</dbReference>
<evidence type="ECO:0000259" key="1">
    <source>
        <dbReference type="Pfam" id="PF12697"/>
    </source>
</evidence>
<dbReference type="EMBL" id="NRRE01000026">
    <property type="protein sequence ID" value="MBK1697898.1"/>
    <property type="molecule type" value="Genomic_DNA"/>
</dbReference>
<dbReference type="PANTHER" id="PTHR43798">
    <property type="entry name" value="MONOACYLGLYCEROL LIPASE"/>
    <property type="match status" value="1"/>
</dbReference>
<feature type="domain" description="AB hydrolase-1" evidence="1">
    <location>
        <begin position="27"/>
        <end position="264"/>
    </location>
</feature>
<dbReference type="AlphaFoldDB" id="A0A934QIY7"/>
<keyword evidence="3" id="KW-1185">Reference proteome</keyword>
<gene>
    <name evidence="2" type="ORF">CKO21_11660</name>
</gene>
<dbReference type="GO" id="GO:0016020">
    <property type="term" value="C:membrane"/>
    <property type="evidence" value="ECO:0007669"/>
    <property type="project" value="TreeGrafter"/>
</dbReference>
<dbReference type="InterPro" id="IPR000073">
    <property type="entry name" value="AB_hydrolase_1"/>
</dbReference>
<dbReference type="Proteomes" id="UP000778970">
    <property type="component" value="Unassembled WGS sequence"/>
</dbReference>
<dbReference type="GO" id="GO:0047372">
    <property type="term" value="F:monoacylglycerol lipase activity"/>
    <property type="evidence" value="ECO:0007669"/>
    <property type="project" value="TreeGrafter"/>
</dbReference>
<reference evidence="2" key="2">
    <citation type="journal article" date="2020" name="Microorganisms">
        <title>Osmotic Adaptation and Compatible Solute Biosynthesis of Phototrophic Bacteria as Revealed from Genome Analyses.</title>
        <authorList>
            <person name="Imhoff J.F."/>
            <person name="Rahn T."/>
            <person name="Kunzel S."/>
            <person name="Keller A."/>
            <person name="Neulinger S.C."/>
        </authorList>
    </citation>
    <scope>NUCLEOTIDE SEQUENCE</scope>
    <source>
        <strain evidence="2">DSM 9154</strain>
    </source>
</reference>
<dbReference type="Gene3D" id="3.40.50.1820">
    <property type="entry name" value="alpha/beta hydrolase"/>
    <property type="match status" value="1"/>
</dbReference>